<dbReference type="PANTHER" id="PTHR30027">
    <property type="entry name" value="RIBOSOMAL RNA SMALL SUBUNIT METHYLTRANSFERASE E"/>
    <property type="match status" value="1"/>
</dbReference>
<dbReference type="EC" id="2.1.1.193" evidence="3 12"/>
<dbReference type="Proteomes" id="UP000182347">
    <property type="component" value="Unassembled WGS sequence"/>
</dbReference>
<evidence type="ECO:0000256" key="1">
    <source>
        <dbReference type="ARBA" id="ARBA00004496"/>
    </source>
</evidence>
<keyword evidence="7 12" id="KW-0489">Methyltransferase</keyword>
<gene>
    <name evidence="15" type="ORF">SAMN05216244_4005</name>
</gene>
<dbReference type="EMBL" id="FNHF01000007">
    <property type="protein sequence ID" value="SDN01436.1"/>
    <property type="molecule type" value="Genomic_DNA"/>
</dbReference>
<keyword evidence="8 12" id="KW-0808">Transferase</keyword>
<evidence type="ECO:0000256" key="10">
    <source>
        <dbReference type="ARBA" id="ARBA00025699"/>
    </source>
</evidence>
<evidence type="ECO:0000256" key="6">
    <source>
        <dbReference type="ARBA" id="ARBA00022552"/>
    </source>
</evidence>
<evidence type="ECO:0000256" key="3">
    <source>
        <dbReference type="ARBA" id="ARBA00012328"/>
    </source>
</evidence>
<accession>A0A1G9XY75</accession>
<evidence type="ECO:0000256" key="12">
    <source>
        <dbReference type="PIRNR" id="PIRNR015601"/>
    </source>
</evidence>
<dbReference type="NCBIfam" id="NF008691">
    <property type="entry name" value="PRK11713.1-4"/>
    <property type="match status" value="1"/>
</dbReference>
<comment type="similarity">
    <text evidence="2 12">Belongs to the RNA methyltransferase RsmE family.</text>
</comment>
<dbReference type="GO" id="GO:0070042">
    <property type="term" value="F:rRNA (uridine-N3-)-methyltransferase activity"/>
    <property type="evidence" value="ECO:0007669"/>
    <property type="project" value="TreeGrafter"/>
</dbReference>
<evidence type="ECO:0000256" key="2">
    <source>
        <dbReference type="ARBA" id="ARBA00005528"/>
    </source>
</evidence>
<dbReference type="PIRSF" id="PIRSF015601">
    <property type="entry name" value="MTase_slr0722"/>
    <property type="match status" value="1"/>
</dbReference>
<dbReference type="Gene3D" id="2.40.240.20">
    <property type="entry name" value="Hypothetical PUA domain-like, domain 1"/>
    <property type="match status" value="1"/>
</dbReference>
<dbReference type="InterPro" id="IPR046886">
    <property type="entry name" value="RsmE_MTase_dom"/>
</dbReference>
<dbReference type="NCBIfam" id="TIGR00046">
    <property type="entry name" value="RsmE family RNA methyltransferase"/>
    <property type="match status" value="1"/>
</dbReference>
<dbReference type="OrthoDB" id="9815641at2"/>
<evidence type="ECO:0000256" key="7">
    <source>
        <dbReference type="ARBA" id="ARBA00022603"/>
    </source>
</evidence>
<proteinExistence type="inferred from homology"/>
<dbReference type="RefSeq" id="WP_074600966.1">
    <property type="nucleotide sequence ID" value="NZ_FNHF01000007.1"/>
</dbReference>
<comment type="catalytic activity">
    <reaction evidence="11 12">
        <text>uridine(1498) in 16S rRNA + S-adenosyl-L-methionine = N(3)-methyluridine(1498) in 16S rRNA + S-adenosyl-L-homocysteine + H(+)</text>
        <dbReference type="Rhea" id="RHEA:42920"/>
        <dbReference type="Rhea" id="RHEA-COMP:10283"/>
        <dbReference type="Rhea" id="RHEA-COMP:10284"/>
        <dbReference type="ChEBI" id="CHEBI:15378"/>
        <dbReference type="ChEBI" id="CHEBI:57856"/>
        <dbReference type="ChEBI" id="CHEBI:59789"/>
        <dbReference type="ChEBI" id="CHEBI:65315"/>
        <dbReference type="ChEBI" id="CHEBI:74502"/>
        <dbReference type="EC" id="2.1.1.193"/>
    </reaction>
</comment>
<dbReference type="InterPro" id="IPR029026">
    <property type="entry name" value="tRNA_m1G_MTases_N"/>
</dbReference>
<evidence type="ECO:0000256" key="8">
    <source>
        <dbReference type="ARBA" id="ARBA00022679"/>
    </source>
</evidence>
<dbReference type="Gene3D" id="3.40.1280.10">
    <property type="match status" value="1"/>
</dbReference>
<dbReference type="InterPro" id="IPR029028">
    <property type="entry name" value="Alpha/beta_knot_MTases"/>
</dbReference>
<evidence type="ECO:0000313" key="16">
    <source>
        <dbReference type="Proteomes" id="UP000182347"/>
    </source>
</evidence>
<evidence type="ECO:0000256" key="9">
    <source>
        <dbReference type="ARBA" id="ARBA00022691"/>
    </source>
</evidence>
<evidence type="ECO:0000256" key="5">
    <source>
        <dbReference type="ARBA" id="ARBA00022490"/>
    </source>
</evidence>
<dbReference type="AlphaFoldDB" id="A0A1G9XY75"/>
<sequence length="251" mass="28320">MQRYFVPEEGWQESMVRITGDDRHHIDRVMRMQTGDSIICNAPEGRAAICTISNITDQYIAATINEWLDESKELPVEVTIAHGLPKSDKLELVLQKGTELGAASFIPFQAGRSIVKWDKKKAEKKLSRYQKIVKEASEQSHRTVVPEVEPFLDFDALLRKSEDYPVKIFAYEDEAKTKDFHGLSSILSGLEPGQKIIACIGPEGGYTIEEAEALKAHGFEPVRLGPRILRTETAPLYLLASISYHFEELRC</sequence>
<dbReference type="InterPro" id="IPR015947">
    <property type="entry name" value="PUA-like_sf"/>
</dbReference>
<dbReference type="InterPro" id="IPR006700">
    <property type="entry name" value="RsmE"/>
</dbReference>
<evidence type="ECO:0000256" key="11">
    <source>
        <dbReference type="ARBA" id="ARBA00047944"/>
    </source>
</evidence>
<keyword evidence="6 12" id="KW-0698">rRNA processing</keyword>
<dbReference type="Pfam" id="PF04452">
    <property type="entry name" value="Methyltrans_RNA"/>
    <property type="match status" value="1"/>
</dbReference>
<dbReference type="InterPro" id="IPR046887">
    <property type="entry name" value="RsmE_PUA-like"/>
</dbReference>
<evidence type="ECO:0000313" key="15">
    <source>
        <dbReference type="EMBL" id="SDN01436.1"/>
    </source>
</evidence>
<evidence type="ECO:0000256" key="4">
    <source>
        <dbReference type="ARBA" id="ARBA00013673"/>
    </source>
</evidence>
<organism evidence="15 16">
    <name type="scientific">Sediminibacillus halophilus</name>
    <dbReference type="NCBI Taxonomy" id="482461"/>
    <lineage>
        <taxon>Bacteria</taxon>
        <taxon>Bacillati</taxon>
        <taxon>Bacillota</taxon>
        <taxon>Bacilli</taxon>
        <taxon>Bacillales</taxon>
        <taxon>Bacillaceae</taxon>
        <taxon>Sediminibacillus</taxon>
    </lineage>
</organism>
<comment type="function">
    <text evidence="10 12">Specifically methylates the N3 position of the uracil ring of uridine 1498 (m3U1498) in 16S rRNA. Acts on the fully assembled 30S ribosomal subunit.</text>
</comment>
<name>A0A1G9XY75_9BACI</name>
<dbReference type="PANTHER" id="PTHR30027:SF3">
    <property type="entry name" value="16S RRNA (URACIL(1498)-N(3))-METHYLTRANSFERASE"/>
    <property type="match status" value="1"/>
</dbReference>
<keyword evidence="16" id="KW-1185">Reference proteome</keyword>
<comment type="subcellular location">
    <subcellularLocation>
        <location evidence="1 12">Cytoplasm</location>
    </subcellularLocation>
</comment>
<dbReference type="GO" id="GO:0005737">
    <property type="term" value="C:cytoplasm"/>
    <property type="evidence" value="ECO:0007669"/>
    <property type="project" value="UniProtKB-SubCell"/>
</dbReference>
<dbReference type="CDD" id="cd18084">
    <property type="entry name" value="RsmE-like"/>
    <property type="match status" value="1"/>
</dbReference>
<reference evidence="16" key="1">
    <citation type="submission" date="2016-10" db="EMBL/GenBank/DDBJ databases">
        <authorList>
            <person name="Varghese N."/>
            <person name="Submissions S."/>
        </authorList>
    </citation>
    <scope>NUCLEOTIDE SEQUENCE [LARGE SCALE GENOMIC DNA]</scope>
    <source>
        <strain evidence="16">CGMCC 1.6199</strain>
    </source>
</reference>
<dbReference type="Pfam" id="PF20260">
    <property type="entry name" value="PUA_4"/>
    <property type="match status" value="1"/>
</dbReference>
<keyword evidence="5 12" id="KW-0963">Cytoplasm</keyword>
<dbReference type="SUPFAM" id="SSF88697">
    <property type="entry name" value="PUA domain-like"/>
    <property type="match status" value="1"/>
</dbReference>
<keyword evidence="9 12" id="KW-0949">S-adenosyl-L-methionine</keyword>
<evidence type="ECO:0000259" key="14">
    <source>
        <dbReference type="Pfam" id="PF20260"/>
    </source>
</evidence>
<dbReference type="GO" id="GO:0070475">
    <property type="term" value="P:rRNA base methylation"/>
    <property type="evidence" value="ECO:0007669"/>
    <property type="project" value="TreeGrafter"/>
</dbReference>
<protein>
    <recommendedName>
        <fullName evidence="4 12">Ribosomal RNA small subunit methyltransferase E</fullName>
        <ecNumber evidence="3 12">2.1.1.193</ecNumber>
    </recommendedName>
</protein>
<evidence type="ECO:0000259" key="13">
    <source>
        <dbReference type="Pfam" id="PF04452"/>
    </source>
</evidence>
<feature type="domain" description="Ribosomal RNA small subunit methyltransferase E methyltransferase" evidence="13">
    <location>
        <begin position="72"/>
        <end position="242"/>
    </location>
</feature>
<feature type="domain" description="Ribosomal RNA small subunit methyltransferase E PUA-like" evidence="14">
    <location>
        <begin position="18"/>
        <end position="64"/>
    </location>
</feature>
<dbReference type="STRING" id="482461.SAMN05216244_4005"/>
<dbReference type="SUPFAM" id="SSF75217">
    <property type="entry name" value="alpha/beta knot"/>
    <property type="match status" value="1"/>
</dbReference>